<organism evidence="3 4">
    <name type="scientific">Lysobacter soyae</name>
    <dbReference type="NCBI Taxonomy" id="2764185"/>
    <lineage>
        <taxon>Bacteria</taxon>
        <taxon>Pseudomonadati</taxon>
        <taxon>Pseudomonadota</taxon>
        <taxon>Gammaproteobacteria</taxon>
        <taxon>Lysobacterales</taxon>
        <taxon>Lysobacteraceae</taxon>
        <taxon>Lysobacter</taxon>
    </lineage>
</organism>
<proteinExistence type="predicted"/>
<protein>
    <submittedName>
        <fullName evidence="3">MGMT family protein</fullName>
    </submittedName>
</protein>
<dbReference type="CDD" id="cd06445">
    <property type="entry name" value="ATase"/>
    <property type="match status" value="1"/>
</dbReference>
<dbReference type="EMBL" id="CP080544">
    <property type="protein sequence ID" value="QYR53652.1"/>
    <property type="molecule type" value="Genomic_DNA"/>
</dbReference>
<sequence>MVAGDASEIDAPAGEEMVDSADEDKVWRVIRAIPHGSVRGYGEVGRLAGFPGRARWVAKLLWSKSPGDIPWHRVLRSDGRIAFAEGSAGFKRQVAALKREGVSVKDGKVAMKRPKTEDERLWGPPD</sequence>
<evidence type="ECO:0000256" key="1">
    <source>
        <dbReference type="ARBA" id="ARBA00022763"/>
    </source>
</evidence>
<keyword evidence="4" id="KW-1185">Reference proteome</keyword>
<dbReference type="Pfam" id="PF01035">
    <property type="entry name" value="DNA_binding_1"/>
    <property type="match status" value="1"/>
</dbReference>
<dbReference type="Gene3D" id="1.10.10.10">
    <property type="entry name" value="Winged helix-like DNA-binding domain superfamily/Winged helix DNA-binding domain"/>
    <property type="match status" value="1"/>
</dbReference>
<dbReference type="InterPro" id="IPR014048">
    <property type="entry name" value="MethylDNA_cys_MeTrfase_DNA-bd"/>
</dbReference>
<dbReference type="InterPro" id="IPR052520">
    <property type="entry name" value="ATL_DNA_repair"/>
</dbReference>
<reference evidence="3 4" key="1">
    <citation type="submission" date="2021-08" db="EMBL/GenBank/DDBJ databases">
        <title>Lysobacter sp. strain CJ11 Genome sequencing and assembly.</title>
        <authorList>
            <person name="Kim I."/>
        </authorList>
    </citation>
    <scope>NUCLEOTIDE SEQUENCE [LARGE SCALE GENOMIC DNA]</scope>
    <source>
        <strain evidence="3 4">CJ11</strain>
    </source>
</reference>
<keyword evidence="1" id="KW-0227">DNA damage</keyword>
<evidence type="ECO:0000259" key="2">
    <source>
        <dbReference type="Pfam" id="PF01035"/>
    </source>
</evidence>
<name>A0ABX8WS30_9GAMM</name>
<gene>
    <name evidence="3" type="ORF">H8L67_03950</name>
</gene>
<evidence type="ECO:0000313" key="4">
    <source>
        <dbReference type="Proteomes" id="UP000824755"/>
    </source>
</evidence>
<dbReference type="InterPro" id="IPR036217">
    <property type="entry name" value="MethylDNA_cys_MeTrfase_DNAb"/>
</dbReference>
<dbReference type="PANTHER" id="PTHR42942">
    <property type="entry name" value="6-O-METHYLGUANINE DNA METHYLTRANSFERASE"/>
    <property type="match status" value="1"/>
</dbReference>
<dbReference type="SUPFAM" id="SSF46767">
    <property type="entry name" value="Methylated DNA-protein cysteine methyltransferase, C-terminal domain"/>
    <property type="match status" value="1"/>
</dbReference>
<dbReference type="PANTHER" id="PTHR42942:SF1">
    <property type="entry name" value="ALKYLTRANSFERASE-LIKE PROTEIN 1"/>
    <property type="match status" value="1"/>
</dbReference>
<feature type="domain" description="Methylated-DNA-[protein]-cysteine S-methyltransferase DNA binding" evidence="2">
    <location>
        <begin position="24"/>
        <end position="102"/>
    </location>
</feature>
<accession>A0ABX8WS30</accession>
<dbReference type="Proteomes" id="UP000824755">
    <property type="component" value="Chromosome"/>
</dbReference>
<evidence type="ECO:0000313" key="3">
    <source>
        <dbReference type="EMBL" id="QYR53652.1"/>
    </source>
</evidence>
<dbReference type="RefSeq" id="WP_220380459.1">
    <property type="nucleotide sequence ID" value="NZ_CP080544.1"/>
</dbReference>
<dbReference type="InterPro" id="IPR036388">
    <property type="entry name" value="WH-like_DNA-bd_sf"/>
</dbReference>